<accession>A0A371HS47</accession>
<evidence type="ECO:0000313" key="2">
    <source>
        <dbReference type="EMBL" id="RDY05628.1"/>
    </source>
</evidence>
<dbReference type="OrthoDB" id="1735624at2759"/>
<feature type="region of interest" description="Disordered" evidence="1">
    <location>
        <begin position="339"/>
        <end position="367"/>
    </location>
</feature>
<keyword evidence="3" id="KW-1185">Reference proteome</keyword>
<dbReference type="Proteomes" id="UP000257109">
    <property type="component" value="Unassembled WGS sequence"/>
</dbReference>
<reference evidence="2" key="1">
    <citation type="submission" date="2018-05" db="EMBL/GenBank/DDBJ databases">
        <title>Draft genome of Mucuna pruriens seed.</title>
        <authorList>
            <person name="Nnadi N.E."/>
            <person name="Vos R."/>
            <person name="Hasami M.H."/>
            <person name="Devisetty U.K."/>
            <person name="Aguiy J.C."/>
        </authorList>
    </citation>
    <scope>NUCLEOTIDE SEQUENCE [LARGE SCALE GENOMIC DNA]</scope>
    <source>
        <strain evidence="2">JCA_2017</strain>
    </source>
</reference>
<sequence length="367" mass="41822">MGPNKDGWCDFHRAFGHSTEDYWSLKTQIEKLVQEGHLSWFIRRLSNEGHEAAQARRRGRSRSWPKVSTWHRGTMTTIARRGGIFQEGASRRIHEVQTVLTGTNPVLTFDDRDLKHGVPIHDELMVKSVIAIEYRIEWVLCSGTLYVFAGERVPIKGTVELETVFGECSWVRAIPILYTVVDAESSYNIIMGRPVLNRLGAVISTYHLCMKFPVGQKVGSVWADSHVSRRCYEDSLRVGSHLSETTKPIVNVLDLDLDPRCQYEHEGPHPAEDLKEIQLRPLTTHITKIGTTLSPKEEACLVSFLRRNNDVFVWTTKNMPLINPKFMCHRLLVAQGVKSVSQNKRKQGEEKRRAAREETNKLLVAVS</sequence>
<comment type="caution">
    <text evidence="2">The sequence shown here is derived from an EMBL/GenBank/DDBJ whole genome shotgun (WGS) entry which is preliminary data.</text>
</comment>
<proteinExistence type="predicted"/>
<evidence type="ECO:0000313" key="3">
    <source>
        <dbReference type="Proteomes" id="UP000257109"/>
    </source>
</evidence>
<organism evidence="2 3">
    <name type="scientific">Mucuna pruriens</name>
    <name type="common">Velvet bean</name>
    <name type="synonym">Dolichos pruriens</name>
    <dbReference type="NCBI Taxonomy" id="157652"/>
    <lineage>
        <taxon>Eukaryota</taxon>
        <taxon>Viridiplantae</taxon>
        <taxon>Streptophyta</taxon>
        <taxon>Embryophyta</taxon>
        <taxon>Tracheophyta</taxon>
        <taxon>Spermatophyta</taxon>
        <taxon>Magnoliopsida</taxon>
        <taxon>eudicotyledons</taxon>
        <taxon>Gunneridae</taxon>
        <taxon>Pentapetalae</taxon>
        <taxon>rosids</taxon>
        <taxon>fabids</taxon>
        <taxon>Fabales</taxon>
        <taxon>Fabaceae</taxon>
        <taxon>Papilionoideae</taxon>
        <taxon>50 kb inversion clade</taxon>
        <taxon>NPAAA clade</taxon>
        <taxon>indigoferoid/millettioid clade</taxon>
        <taxon>Phaseoleae</taxon>
        <taxon>Mucuna</taxon>
    </lineage>
</organism>
<gene>
    <name evidence="2" type="ORF">CR513_10503</name>
</gene>
<protein>
    <submittedName>
        <fullName evidence="2">Uncharacterized protein</fullName>
    </submittedName>
</protein>
<evidence type="ECO:0000256" key="1">
    <source>
        <dbReference type="SAM" id="MobiDB-lite"/>
    </source>
</evidence>
<feature type="compositionally biased region" description="Basic and acidic residues" evidence="1">
    <location>
        <begin position="346"/>
        <end position="360"/>
    </location>
</feature>
<dbReference type="PANTHER" id="PTHR33240">
    <property type="entry name" value="OS08G0508500 PROTEIN"/>
    <property type="match status" value="1"/>
</dbReference>
<dbReference type="EMBL" id="QJKJ01001841">
    <property type="protein sequence ID" value="RDY05628.1"/>
    <property type="molecule type" value="Genomic_DNA"/>
</dbReference>
<name>A0A371HS47_MUCPR</name>
<dbReference type="PANTHER" id="PTHR33240:SF15">
    <property type="entry name" value="GAG-PRO-LIKE PROTEIN"/>
    <property type="match status" value="1"/>
</dbReference>
<feature type="non-terminal residue" evidence="2">
    <location>
        <position position="1"/>
    </location>
</feature>
<dbReference type="AlphaFoldDB" id="A0A371HS47"/>